<dbReference type="Proteomes" id="UP000027222">
    <property type="component" value="Unassembled WGS sequence"/>
</dbReference>
<name>A0A067SED2_GALM3</name>
<gene>
    <name evidence="2" type="ORF">GALMADRAFT_927190</name>
</gene>
<accession>A0A067SED2</accession>
<feature type="compositionally biased region" description="Polar residues" evidence="1">
    <location>
        <begin position="190"/>
        <end position="200"/>
    </location>
</feature>
<protein>
    <submittedName>
        <fullName evidence="2">Uncharacterized protein</fullName>
    </submittedName>
</protein>
<evidence type="ECO:0000256" key="1">
    <source>
        <dbReference type="SAM" id="MobiDB-lite"/>
    </source>
</evidence>
<organism evidence="2 3">
    <name type="scientific">Galerina marginata (strain CBS 339.88)</name>
    <dbReference type="NCBI Taxonomy" id="685588"/>
    <lineage>
        <taxon>Eukaryota</taxon>
        <taxon>Fungi</taxon>
        <taxon>Dikarya</taxon>
        <taxon>Basidiomycota</taxon>
        <taxon>Agaricomycotina</taxon>
        <taxon>Agaricomycetes</taxon>
        <taxon>Agaricomycetidae</taxon>
        <taxon>Agaricales</taxon>
        <taxon>Agaricineae</taxon>
        <taxon>Strophariaceae</taxon>
        <taxon>Galerina</taxon>
    </lineage>
</organism>
<dbReference type="HOGENOM" id="CLU_609797_0_0_1"/>
<evidence type="ECO:0000313" key="2">
    <source>
        <dbReference type="EMBL" id="KDR69295.1"/>
    </source>
</evidence>
<dbReference type="AlphaFoldDB" id="A0A067SED2"/>
<reference evidence="3" key="1">
    <citation type="journal article" date="2014" name="Proc. Natl. Acad. Sci. U.S.A.">
        <title>Extensive sampling of basidiomycete genomes demonstrates inadequacy of the white-rot/brown-rot paradigm for wood decay fungi.</title>
        <authorList>
            <person name="Riley R."/>
            <person name="Salamov A.A."/>
            <person name="Brown D.W."/>
            <person name="Nagy L.G."/>
            <person name="Floudas D."/>
            <person name="Held B.W."/>
            <person name="Levasseur A."/>
            <person name="Lombard V."/>
            <person name="Morin E."/>
            <person name="Otillar R."/>
            <person name="Lindquist E.A."/>
            <person name="Sun H."/>
            <person name="LaButti K.M."/>
            <person name="Schmutz J."/>
            <person name="Jabbour D."/>
            <person name="Luo H."/>
            <person name="Baker S.E."/>
            <person name="Pisabarro A.G."/>
            <person name="Walton J.D."/>
            <person name="Blanchette R.A."/>
            <person name="Henrissat B."/>
            <person name="Martin F."/>
            <person name="Cullen D."/>
            <person name="Hibbett D.S."/>
            <person name="Grigoriev I.V."/>
        </authorList>
    </citation>
    <scope>NUCLEOTIDE SEQUENCE [LARGE SCALE GENOMIC DNA]</scope>
    <source>
        <strain evidence="3">CBS 339.88</strain>
    </source>
</reference>
<feature type="region of interest" description="Disordered" evidence="1">
    <location>
        <begin position="244"/>
        <end position="272"/>
    </location>
</feature>
<feature type="region of interest" description="Disordered" evidence="1">
    <location>
        <begin position="151"/>
        <end position="222"/>
    </location>
</feature>
<dbReference type="EMBL" id="KL142403">
    <property type="protein sequence ID" value="KDR69295.1"/>
    <property type="molecule type" value="Genomic_DNA"/>
</dbReference>
<feature type="compositionally biased region" description="Polar residues" evidence="1">
    <location>
        <begin position="258"/>
        <end position="272"/>
    </location>
</feature>
<evidence type="ECO:0000313" key="3">
    <source>
        <dbReference type="Proteomes" id="UP000027222"/>
    </source>
</evidence>
<keyword evidence="3" id="KW-1185">Reference proteome</keyword>
<sequence>MSNLPDSNLVSTALTPSQNLLGQDPAQMTGGLQAVESLPLDLRNSLATVSAAAGPSQITNSHNTTKKQSLSINYVFNLVGEAGPSSKYVISDAEPGPSAQRKPLPRRFQTVINLLTAENADSGPLLETQPSDIENDDEVPEHCLSPLSIENVEGDAPDQDSERVNSATLPPLVDTSEAERSAKKRPGRPSRNSASTSLSPLSAGASIPNHRRISSCSPSLPSVAEDNALQECSIEAPVTDIGQVHPATHDRGAPIPRTNPSSPSTYKTIPSSNLAKSIEPTDLDAVFNPIDAIGINSQGYLAELWKDELPLPENTPSHIRVFMSAVLSKGSFIPIPLWDPSPNLSSLSPESRRRHLSLGDVGIFTSNGRFEVLFNVFMTKRDNVQIMKYDPPDSFVAFKRELIPDEHEITLDTEIRYGCPSEDFVRCREEEVGDCVFCFKSIQQPLSQG</sequence>
<dbReference type="OrthoDB" id="3070764at2759"/>
<proteinExistence type="predicted"/>